<evidence type="ECO:0000313" key="1">
    <source>
        <dbReference type="EMBL" id="OAD23161.1"/>
    </source>
</evidence>
<dbReference type="EMBL" id="LUTY01000514">
    <property type="protein sequence ID" value="OAD23161.1"/>
    <property type="molecule type" value="Genomic_DNA"/>
</dbReference>
<organism evidence="1 2">
    <name type="scientific">Candidatus Thiomargarita nelsonii</name>
    <dbReference type="NCBI Taxonomy" id="1003181"/>
    <lineage>
        <taxon>Bacteria</taxon>
        <taxon>Pseudomonadati</taxon>
        <taxon>Pseudomonadota</taxon>
        <taxon>Gammaproteobacteria</taxon>
        <taxon>Thiotrichales</taxon>
        <taxon>Thiotrichaceae</taxon>
        <taxon>Thiomargarita</taxon>
    </lineage>
</organism>
<protein>
    <submittedName>
        <fullName evidence="1">Secreted protein</fullName>
    </submittedName>
</protein>
<comment type="caution">
    <text evidence="1">The sequence shown here is derived from an EMBL/GenBank/DDBJ whole genome shotgun (WGS) entry which is preliminary data.</text>
</comment>
<proteinExistence type="predicted"/>
<dbReference type="AlphaFoldDB" id="A0A176S4Y5"/>
<evidence type="ECO:0000313" key="2">
    <source>
        <dbReference type="Proteomes" id="UP000076962"/>
    </source>
</evidence>
<dbReference type="Proteomes" id="UP000076962">
    <property type="component" value="Unassembled WGS sequence"/>
</dbReference>
<sequence length="118" mass="13204">MYSCHRANIIKSRAIKVKIKFFLIEPHIFFKASSNYVEGVNLTNIRRKMKTQHLMAFALIMGLNTSYSSAVAQQCTATVANNLDIHIPAAIYQPESGEKLNLWAELKFSGTDADGNLI</sequence>
<gene>
    <name evidence="1" type="ORF">THIOM_001010</name>
</gene>
<accession>A0A176S4Y5</accession>
<reference evidence="1 2" key="1">
    <citation type="submission" date="2016-05" db="EMBL/GenBank/DDBJ databases">
        <title>Single-cell genome of chain-forming Candidatus Thiomargarita nelsonii and comparison to other large sulfur-oxidizing bacteria.</title>
        <authorList>
            <person name="Winkel M."/>
            <person name="Salman V."/>
            <person name="Woyke T."/>
            <person name="Schulz-Vogt H."/>
            <person name="Richter M."/>
            <person name="Flood B."/>
            <person name="Bailey J."/>
            <person name="Amann R."/>
            <person name="Mussmann M."/>
        </authorList>
    </citation>
    <scope>NUCLEOTIDE SEQUENCE [LARGE SCALE GENOMIC DNA]</scope>
    <source>
        <strain evidence="1 2">THI036</strain>
    </source>
</reference>
<keyword evidence="2" id="KW-1185">Reference proteome</keyword>
<name>A0A176S4Y5_9GAMM</name>